<evidence type="ECO:0000313" key="3">
    <source>
        <dbReference type="EMBL" id="GLC50102.1"/>
    </source>
</evidence>
<dbReference type="PANTHER" id="PTHR10367:SF17">
    <property type="entry name" value="MRNA-CAPPING ENZYME"/>
    <property type="match status" value="1"/>
</dbReference>
<protein>
    <recommendedName>
        <fullName evidence="2">Tyrosine specific protein phosphatases domain-containing protein</fullName>
    </recommendedName>
</protein>
<feature type="region of interest" description="Disordered" evidence="1">
    <location>
        <begin position="1"/>
        <end position="31"/>
    </location>
</feature>
<feature type="compositionally biased region" description="Low complexity" evidence="1">
    <location>
        <begin position="422"/>
        <end position="431"/>
    </location>
</feature>
<dbReference type="CDD" id="cd14502">
    <property type="entry name" value="RNA_5'-triphosphatase"/>
    <property type="match status" value="1"/>
</dbReference>
<dbReference type="GO" id="GO:0006370">
    <property type="term" value="P:7-methylguanosine mRNA capping"/>
    <property type="evidence" value="ECO:0007669"/>
    <property type="project" value="TreeGrafter"/>
</dbReference>
<dbReference type="PROSITE" id="PS50056">
    <property type="entry name" value="TYR_PHOSPHATASE_2"/>
    <property type="match status" value="1"/>
</dbReference>
<dbReference type="InterPro" id="IPR051029">
    <property type="entry name" value="mRNA_Capping_Enz/RNA_Phosphat"/>
</dbReference>
<feature type="region of interest" description="Disordered" evidence="1">
    <location>
        <begin position="374"/>
        <end position="460"/>
    </location>
</feature>
<feature type="domain" description="Tyrosine specific protein phosphatases" evidence="2">
    <location>
        <begin position="167"/>
        <end position="238"/>
    </location>
</feature>
<gene>
    <name evidence="3" type="primary">PLEST000393</name>
    <name evidence="3" type="ORF">PLESTB_000342300</name>
</gene>
<dbReference type="AlphaFoldDB" id="A0A9W6BDF2"/>
<dbReference type="PROSITE" id="PS00383">
    <property type="entry name" value="TYR_PHOSPHATASE_1"/>
    <property type="match status" value="1"/>
</dbReference>
<name>A0A9W6BDF2_9CHLO</name>
<organism evidence="3 4">
    <name type="scientific">Pleodorina starrii</name>
    <dbReference type="NCBI Taxonomy" id="330485"/>
    <lineage>
        <taxon>Eukaryota</taxon>
        <taxon>Viridiplantae</taxon>
        <taxon>Chlorophyta</taxon>
        <taxon>core chlorophytes</taxon>
        <taxon>Chlorophyceae</taxon>
        <taxon>CS clade</taxon>
        <taxon>Chlamydomonadales</taxon>
        <taxon>Volvocaceae</taxon>
        <taxon>Pleodorina</taxon>
    </lineage>
</organism>
<evidence type="ECO:0000313" key="4">
    <source>
        <dbReference type="Proteomes" id="UP001165080"/>
    </source>
</evidence>
<evidence type="ECO:0000259" key="2">
    <source>
        <dbReference type="PROSITE" id="PS50056"/>
    </source>
</evidence>
<dbReference type="SUPFAM" id="SSF52799">
    <property type="entry name" value="(Phosphotyrosine protein) phosphatases II"/>
    <property type="match status" value="1"/>
</dbReference>
<dbReference type="Proteomes" id="UP001165080">
    <property type="component" value="Unassembled WGS sequence"/>
</dbReference>
<dbReference type="Gene3D" id="3.90.190.10">
    <property type="entry name" value="Protein tyrosine phosphatase superfamily"/>
    <property type="match status" value="1"/>
</dbReference>
<feature type="region of interest" description="Disordered" evidence="1">
    <location>
        <begin position="553"/>
        <end position="611"/>
    </location>
</feature>
<dbReference type="InterPro" id="IPR016130">
    <property type="entry name" value="Tyr_Pase_AS"/>
</dbReference>
<dbReference type="OrthoDB" id="428974at2759"/>
<evidence type="ECO:0000256" key="1">
    <source>
        <dbReference type="SAM" id="MobiDB-lite"/>
    </source>
</evidence>
<dbReference type="Pfam" id="PF00782">
    <property type="entry name" value="DSPc"/>
    <property type="match status" value="1"/>
</dbReference>
<dbReference type="InterPro" id="IPR029021">
    <property type="entry name" value="Prot-tyrosine_phosphatase-like"/>
</dbReference>
<dbReference type="GO" id="GO:0004484">
    <property type="term" value="F:mRNA guanylyltransferase activity"/>
    <property type="evidence" value="ECO:0007669"/>
    <property type="project" value="TreeGrafter"/>
</dbReference>
<accession>A0A9W6BDF2</accession>
<dbReference type="InterPro" id="IPR000340">
    <property type="entry name" value="Dual-sp_phosphatase_cat-dom"/>
</dbReference>
<proteinExistence type="predicted"/>
<dbReference type="InterPro" id="IPR000387">
    <property type="entry name" value="Tyr_Pase_dom"/>
</dbReference>
<feature type="compositionally biased region" description="Basic and acidic residues" evidence="1">
    <location>
        <begin position="1"/>
        <end position="10"/>
    </location>
</feature>
<sequence length="611" mass="64329">MSAKESRPGSDVDIDPGWYPGQPELEDEPATAPEQLAKEADGAIKGHQVARLVAAGAAIVNPLGVPTVLTKLQKWGDYESVGAQVLPTKFIPMKTPLSAEILDSWSLPSQPKHRLTVPEMVAQQAALGRKVGLLLDLSNHDCLYSADIPTGLAYTHVQLVAKELPPPEFVDAVVAVANRFWAKHPDEYIAVHCAYGFNRTGFVLCCYLIECCGMSVEDALEAFAQCRPPGVKHEQFRMELHRRYSNGGPGGGNGTVGSPDDNSSFGYSPSCGSLDLRDMCCSGGGGTSPVPGLTRGSTFDCVLAPHHPTAMAAAAASGSGGGGVVNSPCVHRCSLDGHQTLTFTSSSFVQRASGGGVQRLPAPMASATALRPLQPLPAVPQSPDLQQHEAQQGEQEQQGERGERRSQGGQQQSRGEQESREQQQMQQEPGQPVQVRECADGGRGRHNNMSRGQTGACTERQDCGSEAESAAAEPAARVEAAVEGCNSSSRRAAAMMQRQPSCNDNESLGVNDRELLQTLRQQALAQLSATILEESGSARSTPARGCSSISLADCESSAGHSTPRPAQPGRYSHKSLDTIDWGAAAPAEPSGDVVGNGAGAPVPAFEAMRLG</sequence>
<feature type="compositionally biased region" description="Polar residues" evidence="1">
    <location>
        <begin position="447"/>
        <end position="456"/>
    </location>
</feature>
<dbReference type="PANTHER" id="PTHR10367">
    <property type="entry name" value="MRNA-CAPPING ENZYME"/>
    <property type="match status" value="1"/>
</dbReference>
<keyword evidence="4" id="KW-1185">Reference proteome</keyword>
<reference evidence="3 4" key="1">
    <citation type="journal article" date="2023" name="Commun. Biol.">
        <title>Reorganization of the ancestral sex-determining regions during the evolution of trioecy in Pleodorina starrii.</title>
        <authorList>
            <person name="Takahashi K."/>
            <person name="Suzuki S."/>
            <person name="Kawai-Toyooka H."/>
            <person name="Yamamoto K."/>
            <person name="Hamaji T."/>
            <person name="Ootsuki R."/>
            <person name="Yamaguchi H."/>
            <person name="Kawachi M."/>
            <person name="Higashiyama T."/>
            <person name="Nozaki H."/>
        </authorList>
    </citation>
    <scope>NUCLEOTIDE SEQUENCE [LARGE SCALE GENOMIC DNA]</scope>
    <source>
        <strain evidence="3 4">NIES-4479</strain>
    </source>
</reference>
<dbReference type="EMBL" id="BRXU01000003">
    <property type="protein sequence ID" value="GLC50102.1"/>
    <property type="molecule type" value="Genomic_DNA"/>
</dbReference>
<dbReference type="GO" id="GO:0016787">
    <property type="term" value="F:hydrolase activity"/>
    <property type="evidence" value="ECO:0007669"/>
    <property type="project" value="UniProtKB-ARBA"/>
</dbReference>
<comment type="caution">
    <text evidence="3">The sequence shown here is derived from an EMBL/GenBank/DDBJ whole genome shotgun (WGS) entry which is preliminary data.</text>
</comment>